<name>K9YXB3_DACS8</name>
<dbReference type="RefSeq" id="WP_015230550.1">
    <property type="nucleotide sequence ID" value="NC_019780.1"/>
</dbReference>
<dbReference type="OrthoDB" id="467081at2"/>
<dbReference type="InterPro" id="IPR035943">
    <property type="entry name" value="XisI-like_sf"/>
</dbReference>
<dbReference type="AlphaFoldDB" id="K9YXB3"/>
<dbReference type="CDD" id="cd16382">
    <property type="entry name" value="XisI-like"/>
    <property type="match status" value="1"/>
</dbReference>
<dbReference type="Pfam" id="PF08869">
    <property type="entry name" value="XisI"/>
    <property type="match status" value="1"/>
</dbReference>
<organism evidence="1 2">
    <name type="scientific">Dactylococcopsis salina (strain PCC 8305)</name>
    <name type="common">Myxobactron salinum</name>
    <dbReference type="NCBI Taxonomy" id="13035"/>
    <lineage>
        <taxon>Bacteria</taxon>
        <taxon>Bacillati</taxon>
        <taxon>Cyanobacteriota</taxon>
        <taxon>Cyanophyceae</taxon>
        <taxon>Nodosilineales</taxon>
        <taxon>Cymatolegaceae</taxon>
        <taxon>Dactylococcopsis</taxon>
    </lineage>
</organism>
<dbReference type="EMBL" id="CP003944">
    <property type="protein sequence ID" value="AFZ51571.1"/>
    <property type="molecule type" value="Genomic_DNA"/>
</dbReference>
<reference evidence="1" key="1">
    <citation type="submission" date="2012-04" db="EMBL/GenBank/DDBJ databases">
        <title>Finished genome of Dactylococcopsis salina PCC 8305.</title>
        <authorList>
            <consortium name="US DOE Joint Genome Institute"/>
            <person name="Gugger M."/>
            <person name="Coursin T."/>
            <person name="Rippka R."/>
            <person name="Tandeau De Marsac N."/>
            <person name="Huntemann M."/>
            <person name="Wei C.-L."/>
            <person name="Han J."/>
            <person name="Detter J.C."/>
            <person name="Han C."/>
            <person name="Tapia R."/>
            <person name="Daligault H."/>
            <person name="Chen A."/>
            <person name="Krypides N."/>
            <person name="Mavromatis K."/>
            <person name="Markowitz V."/>
            <person name="Szeto E."/>
            <person name="Ivanova N."/>
            <person name="Ovchinnikova G."/>
            <person name="Pagani I."/>
            <person name="Pati A."/>
            <person name="Goodwin L."/>
            <person name="Peters L."/>
            <person name="Pitluck S."/>
            <person name="Woyke T."/>
            <person name="Kerfeld C."/>
        </authorList>
    </citation>
    <scope>NUCLEOTIDE SEQUENCE [LARGE SCALE GENOMIC DNA]</scope>
    <source>
        <strain evidence="1">PCC 8305</strain>
    </source>
</reference>
<evidence type="ECO:0000313" key="1">
    <source>
        <dbReference type="EMBL" id="AFZ51571.1"/>
    </source>
</evidence>
<dbReference type="eggNOG" id="ENOG5032RPM">
    <property type="taxonomic scope" value="Bacteria"/>
</dbReference>
<dbReference type="PATRIC" id="fig|13035.3.peg.3453"/>
<sequence length="111" mass="12931">MDKLTHYRKLIREILSNHGKIPYPQGNIKFETVFDPESDRYLLMILGHENKRYEHGCLIHVDIINDKIWIQRDGTEIGVANELVEAGIPKEEIVLGFKSPQRRKDTEFAIS</sequence>
<dbReference type="InterPro" id="IPR014968">
    <property type="entry name" value="XisI"/>
</dbReference>
<dbReference type="HOGENOM" id="CLU_149829_1_0_3"/>
<accession>K9YXB3</accession>
<dbReference type="KEGG" id="dsl:Dacsa_3036"/>
<dbReference type="SUPFAM" id="SSF143847">
    <property type="entry name" value="XisI-like"/>
    <property type="match status" value="1"/>
</dbReference>
<gene>
    <name evidence="1" type="ORF">Dacsa_3036</name>
</gene>
<evidence type="ECO:0000313" key="2">
    <source>
        <dbReference type="Proteomes" id="UP000010482"/>
    </source>
</evidence>
<protein>
    <submittedName>
        <fullName evidence="1">XisI protein</fullName>
    </submittedName>
</protein>
<dbReference type="Proteomes" id="UP000010482">
    <property type="component" value="Chromosome"/>
</dbReference>
<keyword evidence="2" id="KW-1185">Reference proteome</keyword>
<dbReference type="STRING" id="13035.Dacsa_3036"/>
<dbReference type="Gene3D" id="3.30.310.110">
    <property type="entry name" value="XisI-like"/>
    <property type="match status" value="1"/>
</dbReference>
<proteinExistence type="predicted"/>